<keyword evidence="3" id="KW-0408">Iron</keyword>
<name>A0A0F9S2F1_9ZZZZ</name>
<evidence type="ECO:0000256" key="4">
    <source>
        <dbReference type="ARBA" id="ARBA00025742"/>
    </source>
</evidence>
<dbReference type="Pfam" id="PF00149">
    <property type="entry name" value="Metallophos"/>
    <property type="match status" value="1"/>
</dbReference>
<feature type="domain" description="Calcineurin-like phosphoesterase" evidence="5">
    <location>
        <begin position="17"/>
        <end position="201"/>
    </location>
</feature>
<evidence type="ECO:0000256" key="3">
    <source>
        <dbReference type="ARBA" id="ARBA00023004"/>
    </source>
</evidence>
<organism evidence="6">
    <name type="scientific">marine sediment metagenome</name>
    <dbReference type="NCBI Taxonomy" id="412755"/>
    <lineage>
        <taxon>unclassified sequences</taxon>
        <taxon>metagenomes</taxon>
        <taxon>ecological metagenomes</taxon>
    </lineage>
</organism>
<dbReference type="GO" id="GO:0046872">
    <property type="term" value="F:metal ion binding"/>
    <property type="evidence" value="ECO:0007669"/>
    <property type="project" value="UniProtKB-KW"/>
</dbReference>
<keyword evidence="1" id="KW-0479">Metal-binding</keyword>
<evidence type="ECO:0000256" key="2">
    <source>
        <dbReference type="ARBA" id="ARBA00022801"/>
    </source>
</evidence>
<dbReference type="GO" id="GO:0016787">
    <property type="term" value="F:hydrolase activity"/>
    <property type="evidence" value="ECO:0007669"/>
    <property type="project" value="UniProtKB-KW"/>
</dbReference>
<proteinExistence type="inferred from homology"/>
<dbReference type="PANTHER" id="PTHR42988">
    <property type="entry name" value="PHOSPHOHYDROLASE"/>
    <property type="match status" value="1"/>
</dbReference>
<dbReference type="EMBL" id="LAZR01000845">
    <property type="protein sequence ID" value="KKN56412.1"/>
    <property type="molecule type" value="Genomic_DNA"/>
</dbReference>
<keyword evidence="2" id="KW-0378">Hydrolase</keyword>
<gene>
    <name evidence="6" type="ORF">LCGC14_0572660</name>
</gene>
<dbReference type="AlphaFoldDB" id="A0A0F9S2F1"/>
<reference evidence="6" key="1">
    <citation type="journal article" date="2015" name="Nature">
        <title>Complex archaea that bridge the gap between prokaryotes and eukaryotes.</title>
        <authorList>
            <person name="Spang A."/>
            <person name="Saw J.H."/>
            <person name="Jorgensen S.L."/>
            <person name="Zaremba-Niedzwiedzka K."/>
            <person name="Martijn J."/>
            <person name="Lind A.E."/>
            <person name="van Eijk R."/>
            <person name="Schleper C."/>
            <person name="Guy L."/>
            <person name="Ettema T.J."/>
        </authorList>
    </citation>
    <scope>NUCLEOTIDE SEQUENCE</scope>
</reference>
<comment type="caution">
    <text evidence="6">The sequence shown here is derived from an EMBL/GenBank/DDBJ whole genome shotgun (WGS) entry which is preliminary data.</text>
</comment>
<dbReference type="PANTHER" id="PTHR42988:SF2">
    <property type="entry name" value="CYCLIC NUCLEOTIDE PHOSPHODIESTERASE CBUA0032-RELATED"/>
    <property type="match status" value="1"/>
</dbReference>
<dbReference type="InterPro" id="IPR029052">
    <property type="entry name" value="Metallo-depent_PP-like"/>
</dbReference>
<evidence type="ECO:0000256" key="1">
    <source>
        <dbReference type="ARBA" id="ARBA00022723"/>
    </source>
</evidence>
<dbReference type="Gene3D" id="3.60.21.10">
    <property type="match status" value="1"/>
</dbReference>
<evidence type="ECO:0000313" key="6">
    <source>
        <dbReference type="EMBL" id="KKN56412.1"/>
    </source>
</evidence>
<sequence>MAWFDDSYTFDKSSLCIAHITDSHLFADKSGKYFDINTAAHFEQALAHIADQPIDCIIFGGDLTQDHSFESYLLFSELINASDITCPVFWVPGNHDELAMLSRISCGQISPAKHIIANGVELLLVNSKGPTPAGWVTGAHLDEITDVLVDSNNSKVIFCHHNPLPINGYLDKHLLENGPQLLNILVNSNNTSALFHGHVHNDYQQSFRGLTIYATPASSIQFVKHTSQWEQKNAGPAYRILNINSKNDKVEVKTEVVWLNA</sequence>
<accession>A0A0F9S2F1</accession>
<dbReference type="InterPro" id="IPR004843">
    <property type="entry name" value="Calcineurin-like_PHP"/>
</dbReference>
<comment type="similarity">
    <text evidence="4">Belongs to the cyclic nucleotide phosphodiesterase class-III family.</text>
</comment>
<protein>
    <recommendedName>
        <fullName evidence="5">Calcineurin-like phosphoesterase domain-containing protein</fullName>
    </recommendedName>
</protein>
<dbReference type="SUPFAM" id="SSF56300">
    <property type="entry name" value="Metallo-dependent phosphatases"/>
    <property type="match status" value="1"/>
</dbReference>
<dbReference type="InterPro" id="IPR050884">
    <property type="entry name" value="CNP_phosphodiesterase-III"/>
</dbReference>
<evidence type="ECO:0000259" key="5">
    <source>
        <dbReference type="Pfam" id="PF00149"/>
    </source>
</evidence>